<dbReference type="EMBL" id="AP025592">
    <property type="protein sequence ID" value="BDG09215.1"/>
    <property type="molecule type" value="Genomic_DNA"/>
</dbReference>
<dbReference type="PROSITE" id="PS51257">
    <property type="entry name" value="PROKAR_LIPOPROTEIN"/>
    <property type="match status" value="1"/>
</dbReference>
<evidence type="ECO:0000313" key="2">
    <source>
        <dbReference type="EMBL" id="BDG09215.1"/>
    </source>
</evidence>
<reference evidence="3" key="1">
    <citation type="journal article" date="2022" name="Int. J. Syst. Evol. Microbiol.">
        <title>Anaeromyxobacter oryzae sp. nov., Anaeromyxobacter diazotrophicus sp. nov. and Anaeromyxobacter paludicola sp. nov., isolated from paddy soils.</title>
        <authorList>
            <person name="Itoh H."/>
            <person name="Xu Z."/>
            <person name="Mise K."/>
            <person name="Masuda Y."/>
            <person name="Ushijima N."/>
            <person name="Hayakawa C."/>
            <person name="Shiratori Y."/>
            <person name="Senoo K."/>
        </authorList>
    </citation>
    <scope>NUCLEOTIDE SEQUENCE [LARGE SCALE GENOMIC DNA]</scope>
    <source>
        <strain evidence="3">Red630</strain>
    </source>
</reference>
<evidence type="ECO:0000313" key="3">
    <source>
        <dbReference type="Proteomes" id="UP001162734"/>
    </source>
</evidence>
<name>A0ABM7XBI9_9BACT</name>
<keyword evidence="3" id="KW-1185">Reference proteome</keyword>
<organism evidence="2 3">
    <name type="scientific">Anaeromyxobacter paludicola</name>
    <dbReference type="NCBI Taxonomy" id="2918171"/>
    <lineage>
        <taxon>Bacteria</taxon>
        <taxon>Pseudomonadati</taxon>
        <taxon>Myxococcota</taxon>
        <taxon>Myxococcia</taxon>
        <taxon>Myxococcales</taxon>
        <taxon>Cystobacterineae</taxon>
        <taxon>Anaeromyxobacteraceae</taxon>
        <taxon>Anaeromyxobacter</taxon>
    </lineage>
</organism>
<dbReference type="Proteomes" id="UP001162734">
    <property type="component" value="Chromosome"/>
</dbReference>
<keyword evidence="1" id="KW-0732">Signal</keyword>
<protein>
    <recommendedName>
        <fullName evidence="4">Lipoprotein</fullName>
    </recommendedName>
</protein>
<proteinExistence type="predicted"/>
<gene>
    <name evidence="2" type="ORF">AMPC_23280</name>
</gene>
<dbReference type="RefSeq" id="WP_248340972.1">
    <property type="nucleotide sequence ID" value="NZ_AP025592.1"/>
</dbReference>
<sequence>MPVRPSLRACAPLLLLAVAGCTLGSSTGTSSQPRGTPVPTATAVGTPLGLATAIQIGPEGGALAADDGAWTLTVPAGAVAAATTFSATPLTSHAPGALTQTVRLEADQPLAGPVKVTFKGLGSSYPSGVALKSLAIRYQDARGFWVAPDGLSYDAAADTVTATTPHLSDWALVLGQTPDLQGTFTLTQTVGVPFTASGTGALYAWTSATEPTYWMTGTVTLDADTLTAGSATCTPDARAHDLELSVAEVHGADFRWGMNARWALTCTDPSLSQDLATLFDTLQINLTSCGGSYVGTQVNGDSFIQGQYTKTCGTGGVVSATWDFRACWDGLSCQPSDPCRTGTTTCNGGIGTCNPTGNAADGTPCGTSGACVAGACVGG</sequence>
<evidence type="ECO:0000256" key="1">
    <source>
        <dbReference type="SAM" id="SignalP"/>
    </source>
</evidence>
<evidence type="ECO:0008006" key="4">
    <source>
        <dbReference type="Google" id="ProtNLM"/>
    </source>
</evidence>
<accession>A0ABM7XBI9</accession>
<feature type="signal peptide" evidence="1">
    <location>
        <begin position="1"/>
        <end position="24"/>
    </location>
</feature>
<feature type="chain" id="PRO_5046687885" description="Lipoprotein" evidence="1">
    <location>
        <begin position="25"/>
        <end position="379"/>
    </location>
</feature>